<dbReference type="InterPro" id="IPR002541">
    <property type="entry name" value="Cyt_c_assembly"/>
</dbReference>
<keyword evidence="4" id="KW-1185">Reference proteome</keyword>
<sequence>MGWPGFCFDSAIVAYAVSLSLLFSDVVHPNRMRNRAAVALLFVAFVAMTTLLFLRLSRLPSVIDYSKSDLALLVSWLMLTVTLVVDARFRIGVVVFFANVVSLGLALFAGGLQVDAREHWLPAVNLLIVHIVLAALGEAAFAFGFAFALMHLVQDRHLRQHRFNRWFLQLPSLAILDTWALFASAVGCGLLLLAMATGSVWGDLVLHRWLLLWPKFIATAICWAMYVVYLCVRVVRRAADRRLMVYHVACFAALLFNLLLVSGRTPAGVA</sequence>
<dbReference type="GO" id="GO:0020037">
    <property type="term" value="F:heme binding"/>
    <property type="evidence" value="ECO:0007669"/>
    <property type="project" value="InterPro"/>
</dbReference>
<feature type="transmembrane region" description="Helical" evidence="1">
    <location>
        <begin position="213"/>
        <end position="232"/>
    </location>
</feature>
<dbReference type="PANTHER" id="PTHR38034:SF1">
    <property type="entry name" value="INNER MEMBRANE PROTEIN YPJD"/>
    <property type="match status" value="1"/>
</dbReference>
<evidence type="ECO:0000313" key="3">
    <source>
        <dbReference type="EMBL" id="TDY47839.1"/>
    </source>
</evidence>
<evidence type="ECO:0000313" key="4">
    <source>
        <dbReference type="Proteomes" id="UP000294581"/>
    </source>
</evidence>
<keyword evidence="1" id="KW-1133">Transmembrane helix</keyword>
<keyword evidence="1" id="KW-0812">Transmembrane</keyword>
<accession>A0A4V3HEI4</accession>
<gene>
    <name evidence="3" type="ORF">C7445_10512</name>
</gene>
<dbReference type="PANTHER" id="PTHR38034">
    <property type="entry name" value="INNER MEMBRANE PROTEIN YPJD"/>
    <property type="match status" value="1"/>
</dbReference>
<feature type="transmembrane region" description="Helical" evidence="1">
    <location>
        <begin position="6"/>
        <end position="24"/>
    </location>
</feature>
<evidence type="ECO:0000256" key="1">
    <source>
        <dbReference type="SAM" id="Phobius"/>
    </source>
</evidence>
<feature type="domain" description="Cytochrome c assembly protein" evidence="2">
    <location>
        <begin position="70"/>
        <end position="261"/>
    </location>
</feature>
<feature type="transmembrane region" description="Helical" evidence="1">
    <location>
        <begin position="174"/>
        <end position="201"/>
    </location>
</feature>
<feature type="transmembrane region" description="Helical" evidence="1">
    <location>
        <begin position="126"/>
        <end position="153"/>
    </location>
</feature>
<organism evidence="3 4">
    <name type="scientific">Alicyclobacillus sacchari</name>
    <dbReference type="NCBI Taxonomy" id="392010"/>
    <lineage>
        <taxon>Bacteria</taxon>
        <taxon>Bacillati</taxon>
        <taxon>Bacillota</taxon>
        <taxon>Bacilli</taxon>
        <taxon>Bacillales</taxon>
        <taxon>Alicyclobacillaceae</taxon>
        <taxon>Alicyclobacillus</taxon>
    </lineage>
</organism>
<dbReference type="AlphaFoldDB" id="A0A4V3HEI4"/>
<dbReference type="RefSeq" id="WP_243835005.1">
    <property type="nucleotide sequence ID" value="NZ_BSUS01000001.1"/>
</dbReference>
<comment type="caution">
    <text evidence="3">The sequence shown here is derived from an EMBL/GenBank/DDBJ whole genome shotgun (WGS) entry which is preliminary data.</text>
</comment>
<dbReference type="Pfam" id="PF01578">
    <property type="entry name" value="Cytochrom_C_asm"/>
    <property type="match status" value="1"/>
</dbReference>
<name>A0A4V3HEI4_9BACL</name>
<proteinExistence type="predicted"/>
<evidence type="ECO:0000259" key="2">
    <source>
        <dbReference type="Pfam" id="PF01578"/>
    </source>
</evidence>
<feature type="transmembrane region" description="Helical" evidence="1">
    <location>
        <begin position="68"/>
        <end position="85"/>
    </location>
</feature>
<protein>
    <submittedName>
        <fullName evidence="3">HemX protein</fullName>
    </submittedName>
</protein>
<feature type="transmembrane region" description="Helical" evidence="1">
    <location>
        <begin position="244"/>
        <end position="263"/>
    </location>
</feature>
<dbReference type="EMBL" id="SORF01000005">
    <property type="protein sequence ID" value="TDY47839.1"/>
    <property type="molecule type" value="Genomic_DNA"/>
</dbReference>
<dbReference type="InterPro" id="IPR052372">
    <property type="entry name" value="YpjD/HemX"/>
</dbReference>
<dbReference type="Proteomes" id="UP000294581">
    <property type="component" value="Unassembled WGS sequence"/>
</dbReference>
<feature type="transmembrane region" description="Helical" evidence="1">
    <location>
        <begin position="36"/>
        <end position="56"/>
    </location>
</feature>
<keyword evidence="1" id="KW-0472">Membrane</keyword>
<dbReference type="GO" id="GO:0017004">
    <property type="term" value="P:cytochrome complex assembly"/>
    <property type="evidence" value="ECO:0007669"/>
    <property type="project" value="InterPro"/>
</dbReference>
<reference evidence="3 4" key="1">
    <citation type="submission" date="2019-03" db="EMBL/GenBank/DDBJ databases">
        <title>Genomic Encyclopedia of Type Strains, Phase IV (KMG-IV): sequencing the most valuable type-strain genomes for metagenomic binning, comparative biology and taxonomic classification.</title>
        <authorList>
            <person name="Goeker M."/>
        </authorList>
    </citation>
    <scope>NUCLEOTIDE SEQUENCE [LARGE SCALE GENOMIC DNA]</scope>
    <source>
        <strain evidence="3 4">DSM 17974</strain>
    </source>
</reference>
<feature type="transmembrane region" description="Helical" evidence="1">
    <location>
        <begin position="92"/>
        <end position="114"/>
    </location>
</feature>